<dbReference type="EMBL" id="FOIE01000001">
    <property type="protein sequence ID" value="SES70555.1"/>
    <property type="molecule type" value="Genomic_DNA"/>
</dbReference>
<evidence type="ECO:0000313" key="2">
    <source>
        <dbReference type="EMBL" id="SES70555.1"/>
    </source>
</evidence>
<dbReference type="AlphaFoldDB" id="A0A1H9YN47"/>
<proteinExistence type="predicted"/>
<name>A0A1H9YN47_9ACTN</name>
<gene>
    <name evidence="2" type="ORF">SAMN04488546_0200</name>
</gene>
<feature type="region of interest" description="Disordered" evidence="1">
    <location>
        <begin position="168"/>
        <end position="246"/>
    </location>
</feature>
<accession>A0A1H9YN47</accession>
<sequence>MVVALGLCRRPAPSAQCCSVRSHAPGEGTDNEALLHRPAGQHQPYLPHPRERRGVTGSPATIRSSASRAASGLRQASHRGVLQRAEEVDAVDILVWSAGAAGSAGMTVDERGRPRTCSPFPPDSRPVVVPGRELGPERLGLPALPEDRVVRLAPRSWAGLEPWAVRPVRPLGTPFEPLGVDSDDGRPRRAVRPDGRTCPGRRNEEDPCARDSNQLAPPGQGSRRRRRRVSPAPAGPGGRQAFCGNPRFRPPWLGSSQRLVITLPRVKKCTPSAPCAWVSPKRLFFQPPKE</sequence>
<feature type="region of interest" description="Disordered" evidence="1">
    <location>
        <begin position="105"/>
        <end position="129"/>
    </location>
</feature>
<organism evidence="2 3">
    <name type="scientific">Geodermatophilus poikilotrophus</name>
    <dbReference type="NCBI Taxonomy" id="1333667"/>
    <lineage>
        <taxon>Bacteria</taxon>
        <taxon>Bacillati</taxon>
        <taxon>Actinomycetota</taxon>
        <taxon>Actinomycetes</taxon>
        <taxon>Geodermatophilales</taxon>
        <taxon>Geodermatophilaceae</taxon>
        <taxon>Geodermatophilus</taxon>
    </lineage>
</organism>
<feature type="compositionally biased region" description="Low complexity" evidence="1">
    <location>
        <begin position="58"/>
        <end position="75"/>
    </location>
</feature>
<protein>
    <submittedName>
        <fullName evidence="2">Uncharacterized protein</fullName>
    </submittedName>
</protein>
<feature type="compositionally biased region" description="Basic and acidic residues" evidence="1">
    <location>
        <begin position="183"/>
        <end position="209"/>
    </location>
</feature>
<evidence type="ECO:0000313" key="3">
    <source>
        <dbReference type="Proteomes" id="UP000198507"/>
    </source>
</evidence>
<reference evidence="3" key="1">
    <citation type="submission" date="2016-10" db="EMBL/GenBank/DDBJ databases">
        <authorList>
            <person name="Varghese N."/>
            <person name="Submissions S."/>
        </authorList>
    </citation>
    <scope>NUCLEOTIDE SEQUENCE [LARGE SCALE GENOMIC DNA]</scope>
    <source>
        <strain evidence="3">DSM 44209</strain>
    </source>
</reference>
<dbReference type="Proteomes" id="UP000198507">
    <property type="component" value="Unassembled WGS sequence"/>
</dbReference>
<keyword evidence="3" id="KW-1185">Reference proteome</keyword>
<feature type="region of interest" description="Disordered" evidence="1">
    <location>
        <begin position="40"/>
        <end position="79"/>
    </location>
</feature>
<evidence type="ECO:0000256" key="1">
    <source>
        <dbReference type="SAM" id="MobiDB-lite"/>
    </source>
</evidence>